<dbReference type="PANTHER" id="PTHR12792">
    <property type="entry name" value="EXTRA SPINDLE POLES 1-RELATED"/>
    <property type="match status" value="1"/>
</dbReference>
<proteinExistence type="predicted"/>
<accession>A0A1D2VFX7</accession>
<dbReference type="InterPro" id="IPR005314">
    <property type="entry name" value="Peptidase_C50"/>
</dbReference>
<dbReference type="GO" id="GO:0005737">
    <property type="term" value="C:cytoplasm"/>
    <property type="evidence" value="ECO:0007669"/>
    <property type="project" value="TreeGrafter"/>
</dbReference>
<keyword evidence="8" id="KW-1185">Reference proteome</keyword>
<dbReference type="OrthoDB" id="10255632at2759"/>
<dbReference type="GO" id="GO:0006508">
    <property type="term" value="P:proteolysis"/>
    <property type="evidence" value="ECO:0007669"/>
    <property type="project" value="InterPro"/>
</dbReference>
<evidence type="ECO:0000256" key="1">
    <source>
        <dbReference type="ARBA" id="ARBA00000451"/>
    </source>
</evidence>
<dbReference type="Pfam" id="PF03568">
    <property type="entry name" value="Separin_C"/>
    <property type="match status" value="1"/>
</dbReference>
<evidence type="ECO:0000256" key="2">
    <source>
        <dbReference type="ARBA" id="ARBA00012489"/>
    </source>
</evidence>
<dbReference type="AlphaFoldDB" id="A0A1D2VFX7"/>
<keyword evidence="4" id="KW-0159">Chromosome partition</keyword>
<dbReference type="GO" id="GO:0051307">
    <property type="term" value="P:meiotic chromosome separation"/>
    <property type="evidence" value="ECO:0007669"/>
    <property type="project" value="TreeGrafter"/>
</dbReference>
<name>A0A1D2VFX7_9ASCO</name>
<feature type="domain" description="Peptidase C50" evidence="6">
    <location>
        <begin position="610"/>
        <end position="706"/>
    </location>
</feature>
<dbReference type="STRING" id="1344418.A0A1D2VFX7"/>
<evidence type="ECO:0000256" key="4">
    <source>
        <dbReference type="ARBA" id="ARBA00022829"/>
    </source>
</evidence>
<gene>
    <name evidence="7" type="ORF">ASCRUDRAFT_81427</name>
</gene>
<organism evidence="7 8">
    <name type="scientific">Ascoidea rubescens DSM 1968</name>
    <dbReference type="NCBI Taxonomy" id="1344418"/>
    <lineage>
        <taxon>Eukaryota</taxon>
        <taxon>Fungi</taxon>
        <taxon>Dikarya</taxon>
        <taxon>Ascomycota</taxon>
        <taxon>Saccharomycotina</taxon>
        <taxon>Saccharomycetes</taxon>
        <taxon>Ascoideaceae</taxon>
        <taxon>Ascoidea</taxon>
    </lineage>
</organism>
<dbReference type="GO" id="GO:0044732">
    <property type="term" value="C:mitotic spindle pole body"/>
    <property type="evidence" value="ECO:0007669"/>
    <property type="project" value="TreeGrafter"/>
</dbReference>
<dbReference type="GO" id="GO:0004197">
    <property type="term" value="F:cysteine-type endopeptidase activity"/>
    <property type="evidence" value="ECO:0007669"/>
    <property type="project" value="InterPro"/>
</dbReference>
<dbReference type="EC" id="3.4.22.49" evidence="2"/>
<dbReference type="InParanoid" id="A0A1D2VFX7"/>
<evidence type="ECO:0000256" key="5">
    <source>
        <dbReference type="SAM" id="Coils"/>
    </source>
</evidence>
<dbReference type="GO" id="GO:0005634">
    <property type="term" value="C:nucleus"/>
    <property type="evidence" value="ECO:0007669"/>
    <property type="project" value="InterPro"/>
</dbReference>
<dbReference type="Proteomes" id="UP000095038">
    <property type="component" value="Unassembled WGS sequence"/>
</dbReference>
<comment type="catalytic activity">
    <reaction evidence="1">
        <text>All bonds known to be hydrolyzed by this endopeptidase have arginine in P1 and an acidic residue in P4. P6 is often occupied by an acidic residue or by a hydroxy-amino-acid residue, the phosphorylation of which enhances cleavage.</text>
        <dbReference type="EC" id="3.4.22.49"/>
    </reaction>
</comment>
<dbReference type="RefSeq" id="XP_020046789.1">
    <property type="nucleotide sequence ID" value="XM_020194616.1"/>
</dbReference>
<dbReference type="PROSITE" id="PS51700">
    <property type="entry name" value="SEPARIN"/>
    <property type="match status" value="1"/>
</dbReference>
<reference evidence="8" key="1">
    <citation type="submission" date="2016-05" db="EMBL/GenBank/DDBJ databases">
        <title>Comparative genomics of biotechnologically important yeasts.</title>
        <authorList>
            <consortium name="DOE Joint Genome Institute"/>
            <person name="Riley R."/>
            <person name="Haridas S."/>
            <person name="Wolfe K.H."/>
            <person name="Lopes M.R."/>
            <person name="Hittinger C.T."/>
            <person name="Goker M."/>
            <person name="Salamov A."/>
            <person name="Wisecaver J."/>
            <person name="Long T.M."/>
            <person name="Aerts A.L."/>
            <person name="Barry K."/>
            <person name="Choi C."/>
            <person name="Clum A."/>
            <person name="Coughlan A.Y."/>
            <person name="Deshpande S."/>
            <person name="Douglass A.P."/>
            <person name="Hanson S.J."/>
            <person name="Klenk H.-P."/>
            <person name="Labutti K."/>
            <person name="Lapidus A."/>
            <person name="Lindquist E."/>
            <person name="Lipzen A."/>
            <person name="Meier-Kolthoff J.P."/>
            <person name="Ohm R.A."/>
            <person name="Otillar R.P."/>
            <person name="Pangilinan J."/>
            <person name="Peng Y."/>
            <person name="Rokas A."/>
            <person name="Rosa C.A."/>
            <person name="Scheuner C."/>
            <person name="Sibirny A.A."/>
            <person name="Slot J.C."/>
            <person name="Stielow J.B."/>
            <person name="Sun H."/>
            <person name="Kurtzman C.P."/>
            <person name="Blackwell M."/>
            <person name="Grigoriev I.V."/>
            <person name="Jeffries T.W."/>
        </authorList>
    </citation>
    <scope>NUCLEOTIDE SEQUENCE [LARGE SCALE GENOMIC DNA]</scope>
    <source>
        <strain evidence="8">DSM 1968</strain>
    </source>
</reference>
<keyword evidence="3" id="KW-0378">Hydrolase</keyword>
<protein>
    <recommendedName>
        <fullName evidence="2">separase</fullName>
        <ecNumber evidence="2">3.4.22.49</ecNumber>
    </recommendedName>
</protein>
<keyword evidence="5" id="KW-0175">Coiled coil</keyword>
<evidence type="ECO:0000313" key="7">
    <source>
        <dbReference type="EMBL" id="ODV60482.1"/>
    </source>
</evidence>
<dbReference type="GO" id="GO:0072686">
    <property type="term" value="C:mitotic spindle"/>
    <property type="evidence" value="ECO:0007669"/>
    <property type="project" value="TreeGrafter"/>
</dbReference>
<evidence type="ECO:0000256" key="3">
    <source>
        <dbReference type="ARBA" id="ARBA00022801"/>
    </source>
</evidence>
<dbReference type="GeneID" id="30968252"/>
<dbReference type="EMBL" id="KV454482">
    <property type="protein sequence ID" value="ODV60482.1"/>
    <property type="molecule type" value="Genomic_DNA"/>
</dbReference>
<dbReference type="PANTHER" id="PTHR12792:SF0">
    <property type="entry name" value="SEPARIN"/>
    <property type="match status" value="1"/>
</dbReference>
<feature type="coiled-coil region" evidence="5">
    <location>
        <begin position="522"/>
        <end position="552"/>
    </location>
</feature>
<evidence type="ECO:0000259" key="6">
    <source>
        <dbReference type="PROSITE" id="PS51700"/>
    </source>
</evidence>
<evidence type="ECO:0000313" key="8">
    <source>
        <dbReference type="Proteomes" id="UP000095038"/>
    </source>
</evidence>
<sequence>MERYYIYCLYFQAIDEKENFDLYFDKLKTIGKVKPVADFKSEFFNINDQVMKFSNKILDGGDTFLELEKFKTIIEHRKFMDFNNNVISSFTSLLSDFNKFSDKAIKGLVLKENEIPFQSDKIIELITKSKEFLIIGKKTLSSDPMLVLLEDSAISVPCINNFANYKNVKQGKLLKEAVLYLMKSKKLVYELFLNALKYCPSGIYNELPDIFSSSLSMISALSKVREKDLTRQFIWLLESSRGHRFLVEKKLAQSVEVKNKFLPDRMSNNLTDLLSSSIENKIDDFGSLFLDIQKYVPKKWIIISIDICQFSGDLLLLKITSCDDSEPLIIRLPLNRHASRDADERVFSFEDAKRELENIIESSNLTTKVEVTSSIKNREDKKSWWKTRYFLEKQLKELLENVDYCWLGGFRGIFDVGEINRELFGKFKIQFNRILQTYLPSRRQWLRNKNIKSGKVNSEVKETIDSKVDIDDNVLELFIKLGHPSKLGNTEYLEDLIYFAIDILIYHGEEDGYDEIDMDRIYVEVEDALRKYHDENEKLKREKLERREREREAATHIVLVIGKSCQNFPWESLPNLKGKSVSRMPSLTILLEALKKYDKDNLSIECKEKGKAGFFVLNPSGDLKNTQTTFEQKFKSHLKNWGSIIDRKPTEEEFVQALSDSSLFIYIGHGGGEQYIRSSTIRKLQRCSPSLLMGCSSGSLKENGELEPHGTAYSYLVGGCAMLVVNLWDVTDKDIDKFSMSVFQKWGLFREDYTAMFGALDELWVGSRALSICEAVAASRETCHLHHLNGSAPVVYGLPLTLS</sequence>
<dbReference type="InterPro" id="IPR030397">
    <property type="entry name" value="SEPARIN_core_dom"/>
</dbReference>